<dbReference type="Gene3D" id="3.30.70.100">
    <property type="match status" value="1"/>
</dbReference>
<dbReference type="SUPFAM" id="SSF54975">
    <property type="entry name" value="Acylphosphatase/BLUF domain-like"/>
    <property type="match status" value="1"/>
</dbReference>
<dbReference type="RefSeq" id="WP_147405860.1">
    <property type="nucleotide sequence ID" value="NZ_RBII01000001.1"/>
</dbReference>
<comment type="caution">
    <text evidence="2">The sequence shown here is derived from an EMBL/GenBank/DDBJ whole genome shotgun (WGS) entry which is preliminary data.</text>
</comment>
<dbReference type="AlphaFoldDB" id="A0A420WLI2"/>
<dbReference type="InParanoid" id="A0A420WLI2"/>
<feature type="domain" description="BLUF" evidence="1">
    <location>
        <begin position="2"/>
        <end position="93"/>
    </location>
</feature>
<accession>A0A420WLI2</accession>
<protein>
    <recommendedName>
        <fullName evidence="1">BLUF domain-containing protein</fullName>
    </recommendedName>
</protein>
<keyword evidence="3" id="KW-1185">Reference proteome</keyword>
<gene>
    <name evidence="2" type="ORF">DES40_1102</name>
</gene>
<reference evidence="2 3" key="1">
    <citation type="submission" date="2018-10" db="EMBL/GenBank/DDBJ databases">
        <title>Genomic Encyclopedia of Type Strains, Phase IV (KMG-IV): sequencing the most valuable type-strain genomes for metagenomic binning, comparative biology and taxonomic classification.</title>
        <authorList>
            <person name="Goeker M."/>
        </authorList>
    </citation>
    <scope>NUCLEOTIDE SEQUENCE [LARGE SCALE GENOMIC DNA]</scope>
    <source>
        <strain evidence="2 3">DSM 22008</strain>
    </source>
</reference>
<dbReference type="InterPro" id="IPR007024">
    <property type="entry name" value="BLUF_domain"/>
</dbReference>
<evidence type="ECO:0000313" key="2">
    <source>
        <dbReference type="EMBL" id="RKQ71772.1"/>
    </source>
</evidence>
<evidence type="ECO:0000259" key="1">
    <source>
        <dbReference type="PROSITE" id="PS50925"/>
    </source>
</evidence>
<name>A0A420WLI2_9PROT</name>
<dbReference type="GO" id="GO:0009882">
    <property type="term" value="F:blue light photoreceptor activity"/>
    <property type="evidence" value="ECO:0007669"/>
    <property type="project" value="InterPro"/>
</dbReference>
<dbReference type="EMBL" id="RBII01000001">
    <property type="protein sequence ID" value="RKQ71772.1"/>
    <property type="molecule type" value="Genomic_DNA"/>
</dbReference>
<dbReference type="OrthoDB" id="196105at2"/>
<dbReference type="Pfam" id="PF04940">
    <property type="entry name" value="BLUF"/>
    <property type="match status" value="1"/>
</dbReference>
<sequence>MIHQVMHSGNIKSHNSALVTKDDVQRILNHVNERHFTGLTLYSDGSFLTLYEGDRDLIEESRLQYDNTDRYSKISTLFSRPVEKALFSDFKIGLGRYDTIENIESLKSCFRLCPESLELVIPDALPNEFKVLTRTFARVNNLMAG</sequence>
<dbReference type="PROSITE" id="PS50925">
    <property type="entry name" value="BLUF"/>
    <property type="match status" value="1"/>
</dbReference>
<proteinExistence type="predicted"/>
<dbReference type="InterPro" id="IPR036046">
    <property type="entry name" value="Acylphosphatase-like_dom_sf"/>
</dbReference>
<evidence type="ECO:0000313" key="3">
    <source>
        <dbReference type="Proteomes" id="UP000282211"/>
    </source>
</evidence>
<dbReference type="Proteomes" id="UP000282211">
    <property type="component" value="Unassembled WGS sequence"/>
</dbReference>
<dbReference type="GO" id="GO:0071949">
    <property type="term" value="F:FAD binding"/>
    <property type="evidence" value="ECO:0007669"/>
    <property type="project" value="InterPro"/>
</dbReference>
<organism evidence="2 3">
    <name type="scientific">Litorimonas taeanensis</name>
    <dbReference type="NCBI Taxonomy" id="568099"/>
    <lineage>
        <taxon>Bacteria</taxon>
        <taxon>Pseudomonadati</taxon>
        <taxon>Pseudomonadota</taxon>
        <taxon>Alphaproteobacteria</taxon>
        <taxon>Maricaulales</taxon>
        <taxon>Robiginitomaculaceae</taxon>
    </lineage>
</organism>